<evidence type="ECO:0000313" key="1">
    <source>
        <dbReference type="EMBL" id="MBX36069.1"/>
    </source>
</evidence>
<dbReference type="AlphaFoldDB" id="A0A2P2N0Q2"/>
<accession>A0A2P2N0Q2</accession>
<sequence length="73" mass="8447">MRHFSCHSYHCCIRLCKVTNQKHSRPYILDIFPVTVPRMPLISCYATDLGTFSKSGITPIYVFILCSFFSCNH</sequence>
<protein>
    <submittedName>
        <fullName evidence="1">Uncharacterized protein</fullName>
    </submittedName>
</protein>
<proteinExistence type="predicted"/>
<dbReference type="EMBL" id="GGEC01055585">
    <property type="protein sequence ID" value="MBX36069.1"/>
    <property type="molecule type" value="Transcribed_RNA"/>
</dbReference>
<name>A0A2P2N0Q2_RHIMU</name>
<organism evidence="1">
    <name type="scientific">Rhizophora mucronata</name>
    <name type="common">Asiatic mangrove</name>
    <dbReference type="NCBI Taxonomy" id="61149"/>
    <lineage>
        <taxon>Eukaryota</taxon>
        <taxon>Viridiplantae</taxon>
        <taxon>Streptophyta</taxon>
        <taxon>Embryophyta</taxon>
        <taxon>Tracheophyta</taxon>
        <taxon>Spermatophyta</taxon>
        <taxon>Magnoliopsida</taxon>
        <taxon>eudicotyledons</taxon>
        <taxon>Gunneridae</taxon>
        <taxon>Pentapetalae</taxon>
        <taxon>rosids</taxon>
        <taxon>fabids</taxon>
        <taxon>Malpighiales</taxon>
        <taxon>Rhizophoraceae</taxon>
        <taxon>Rhizophora</taxon>
    </lineage>
</organism>
<reference evidence="1" key="1">
    <citation type="submission" date="2018-02" db="EMBL/GenBank/DDBJ databases">
        <title>Rhizophora mucronata_Transcriptome.</title>
        <authorList>
            <person name="Meera S.P."/>
            <person name="Sreeshan A."/>
            <person name="Augustine A."/>
        </authorList>
    </citation>
    <scope>NUCLEOTIDE SEQUENCE</scope>
    <source>
        <tissue evidence="1">Leaf</tissue>
    </source>
</reference>